<name>A0A7T5UG86_9BACT</name>
<dbReference type="EMBL" id="CP066681">
    <property type="protein sequence ID" value="QQG35989.1"/>
    <property type="molecule type" value="Genomic_DNA"/>
</dbReference>
<dbReference type="AlphaFoldDB" id="A0A7T5UG86"/>
<organism evidence="1 2">
    <name type="scientific">Micavibrio aeruginosavorus</name>
    <dbReference type="NCBI Taxonomy" id="349221"/>
    <lineage>
        <taxon>Bacteria</taxon>
        <taxon>Pseudomonadati</taxon>
        <taxon>Bdellovibrionota</taxon>
        <taxon>Bdellovibrionia</taxon>
        <taxon>Bdellovibrionales</taxon>
        <taxon>Pseudobdellovibrionaceae</taxon>
        <taxon>Micavibrio</taxon>
    </lineage>
</organism>
<proteinExistence type="predicted"/>
<evidence type="ECO:0000313" key="2">
    <source>
        <dbReference type="Proteomes" id="UP000595362"/>
    </source>
</evidence>
<evidence type="ECO:0000313" key="1">
    <source>
        <dbReference type="EMBL" id="QQG35989.1"/>
    </source>
</evidence>
<protein>
    <submittedName>
        <fullName evidence="1">Uncharacterized protein</fullName>
    </submittedName>
</protein>
<sequence>MKKSNAQSMAPQYVLLTVDELAGQGSAKYIMKLDARALYNLAAEPLYAHERGKEQEAYFNSMLGRGAVISDYKTESGGIIPGERHYDRNGKLTWLMHFKDGKRHDPGKGMAASVCYAAPDYDWVSTIAHYKDDNVINPAKDEPAIQKFDRNGVIVGATSYYPSGPIVLSPEKVRFLNIRKGLLPPDLPSYLQAYKLEG</sequence>
<dbReference type="Proteomes" id="UP000595362">
    <property type="component" value="Chromosome"/>
</dbReference>
<reference evidence="1 2" key="1">
    <citation type="submission" date="2020-07" db="EMBL/GenBank/DDBJ databases">
        <title>Huge and variable diversity of episymbiotic CPR bacteria and DPANN archaea in groundwater ecosystems.</title>
        <authorList>
            <person name="He C.Y."/>
            <person name="Keren R."/>
            <person name="Whittaker M."/>
            <person name="Farag I.F."/>
            <person name="Doudna J."/>
            <person name="Cate J.H.D."/>
            <person name="Banfield J.F."/>
        </authorList>
    </citation>
    <scope>NUCLEOTIDE SEQUENCE [LARGE SCALE GENOMIC DNA]</scope>
    <source>
        <strain evidence="1">NC_groundwater_70_Ag_B-0.1um_54_66</strain>
    </source>
</reference>
<gene>
    <name evidence="1" type="ORF">HYS17_10885</name>
</gene>
<accession>A0A7T5UG86</accession>